<gene>
    <name evidence="2" type="ORF">AK812_SmicGene23530</name>
</gene>
<feature type="region of interest" description="Disordered" evidence="1">
    <location>
        <begin position="950"/>
        <end position="982"/>
    </location>
</feature>
<protein>
    <submittedName>
        <fullName evidence="2">Uncharacterized protein</fullName>
    </submittedName>
</protein>
<feature type="compositionally biased region" description="Basic and acidic residues" evidence="1">
    <location>
        <begin position="1"/>
        <end position="12"/>
    </location>
</feature>
<name>A0A1Q9DGY1_SYMMI</name>
<keyword evidence="3" id="KW-1185">Reference proteome</keyword>
<evidence type="ECO:0000313" key="3">
    <source>
        <dbReference type="Proteomes" id="UP000186817"/>
    </source>
</evidence>
<evidence type="ECO:0000256" key="1">
    <source>
        <dbReference type="SAM" id="MobiDB-lite"/>
    </source>
</evidence>
<feature type="compositionally biased region" description="Polar residues" evidence="1">
    <location>
        <begin position="241"/>
        <end position="250"/>
    </location>
</feature>
<feature type="region of interest" description="Disordered" evidence="1">
    <location>
        <begin position="1"/>
        <end position="27"/>
    </location>
</feature>
<feature type="compositionally biased region" description="Basic and acidic residues" evidence="1">
    <location>
        <begin position="266"/>
        <end position="280"/>
    </location>
</feature>
<dbReference type="OrthoDB" id="410162at2759"/>
<accession>A0A1Q9DGY1</accession>
<feature type="region of interest" description="Disordered" evidence="1">
    <location>
        <begin position="241"/>
        <end position="312"/>
    </location>
</feature>
<proteinExistence type="predicted"/>
<dbReference type="Proteomes" id="UP000186817">
    <property type="component" value="Unassembled WGS sequence"/>
</dbReference>
<sequence>MAPKGNKPDGKGKKPGNTEGQKSSVEFGLPPAVVTALQGISARATNNLWRAPVGDSGDGSAEQQAQRKANAVRTLSKRISGDMRAKEELVEALNAWLLQLSQHLQGLVNRVRALGATLDEDLTSACQEMRVTAEAQSSLSTSDQVNQAMGSLGAVWPTAQEMEVLRLAAGLRAVGTVVAPTAGLSTTTPVLLAASSAGRALPAATGLVPTASISGSVPAISTAVPVPTHPSPMPAWTSETYAPTEATSRNGPVMAAPPRRWKRPTKATEGRPSKSPRREVSLSSEAPWKSTATGLTPEGIRRRPATTVDEDHEDELIPATLDEPSPGFSWFTGWLYLIRFTIEQGSTPIGELAVNTEQEAMLPLPHADDLAEDALQTAQIMWSRLQQIVDSGVESDTYPTLEQMHELLVKLRRSWSRMSDFSGRFCALGYAALSVWPAQRINVAMQPVAQVAFHEVPTFADHTVIRTAALQAYAQHASASVIDHARLAAFWNLGEPDEVLVQPQASRHSVQFVAPTQEPQARTILVDLGTAVFCLDVPKANAGTTVLAALAERYPQRTFRLDVASRLSLRHGDVVFGFEDVSCTFEVGPIAWPQRNCLPSVNYDKLGLPQADIIVSAADFDVLSLRVPPGSSGSAAAYAATSGNNPSSPSCMRIWTYTLAAPVTVPYDPAPDPNRMAQIVASTHRGVPACGDFIWTSPQLVQGTAHILHFPPGAAPPATFWLLHYCARAVVVGVYPGPLDWSRLGQQAQDAFGAECFGRGQFGVQYSARTFVFGQHLQAPPHGAILHIVKLLPAPSANSNAWDSAPDPPPIRTFDYDICMGPHGEVPIVRGVGDAMRRSTSNSQPIQRNPPPDRAPDLISLTRQIESVASGLQTLNTRLEDAGVFRVAPSTAQETNEAPLAESTAPDQSSAVRPSAARFLFLSSLWSLSYNRWAVIASVPFLFPLCSGDGVSEESDDTPAGSPEPEPPSEPDLTDVSAPTPRNVVSRLSNIEAYVRPSDDDLARTSAPRIGSDNVEGPVFQATEIPAIQRRVLAMLSEVDVERPPVPFIPAGCPIVIHNPFTSRSQAQHLTGIVGTPQIFRDLLLDYTVRRGWQPLVGVTPQPDDRAIHLIPAAAENSLVSVVFRHGDQLHPRCLARTMPAADYHSIRLAGRRGRIRLPYHTRRNADQPLYFRDGECLHADTGAFQGGPDLTVEAVHFRFAAALLADTSLMPVWPGPHPYQLTFVPHLASSSLICALLHYEGTLRSIVLPRRIDYSDLICAVRFHLGQDVNQVRLPPAIHAKRIHAPDRPVSLRDGDLLDVLASRPSRRETVRHGRFLKDKVLWTRDFDVGEDIAVRLWMPHVQGPLFTWLEAGSRWDACDLTFTGSFRDRYPGCWVPAPWSPGQSPHFVQVPAEPRRVSVLHNSSDGVAGLQVIPNIATSELAELLHTLPSQLSVLSYPQANVDTVMSLRDGDILWDAMNYADSLCEWPHINDVEPLALCEPAARLPFKSSRRILCPFRGWHSVNYAIPSSKYDFLMSAVRFVTGPWADDFLVLGPDAHGEPLVFLPFKYGPLVTLIVTSGGLTKAVLFPRRACFHDLQQYCQRLFTLTGLPLRGPPALRHYMTHPWVPLTFRSGDTFSLHIPDTFHAFRNVPRPTVDHPNMLPHLNLWHVDFQVVESGWVYVWNDAGPPDLHRQRIWIDACSIWTPTCRQFRRPGELPRNFAWVPVPCLGDGRCHFVRATDEGEARILLHDESGTEDTECRLMTNLDRRILPIGWTMRPDILRKEQDAGLRDGDVLIPVLPTSSAASALFFGALRTTPATRLLCILGLSLGLQLGAAMFAPPVEQQSIEPPPVGLYPWRVPCEQRMLHLSVLPGTRGVLLSPYTTEGEAIDLTPDTLTDDVYVALSSSEPVWYHSIAPVWPVLGMHTITFVPVPPCRELVCVVVVSSDWQLPVLLPRRADLNWVLAHVHRHTPGAVVALRGPVGASTPDRTNSDAVDWRNGDVLLAIEWHAPGRSLHVPIFTAQCHVRHSALWMCDFRVQCTVELTIWRPNRPPVTTEMPAGATWDAQGQCFRGRFAAKYPGAWVPVPWAYNAQVHLCSRAVDPTLCNVLIESVQPADGVFKLRATCHTVHQASTCVSIAGALRLPTAHRRLLGVPEPADDFPALRDGDILHYSLPEESHAAGPLVHFSVWLAIGIGRSRSFGVIAVGLLLGVSAAPSCHSTVQEDHWLWSPYQGRLGPVHGLPDRHIEAQLFALGWDAAPSIGIQLLVLYALLWRIFLKVYGPTLPGAVGLSLTSTSVQRTARAFAKTPARLSHRPIGLGRFLSHGMPGKLLQRFRAASDLCAAQGRCEAVLFVDIQAAYYEASRALLFHGDPDISQPPGEHLRHLSSLVSVLVQEGALQRLGVPPEEIALLQDCVAASHWTLNGSRNVYLASRGSRPGDGLADVLFGALFAIALRHIRHVCQSEGWAHYSAGALIGTSDEVLPLGWADDLAILSDYASPTDLQVMSSVTPEYRYLGVIQTPKDTGRNLLRIPYIFSHKEEGLTVPMSMDIFASRRCGHGSSTLLACGACPLNGIVYGRYGMPCRLRPPGTLPTNEPLAFSGAHSPTSHRRKGPRILSLMFFLRLSPSGRYVSVYSGAVPFGSVAAQVQLDAP</sequence>
<comment type="caution">
    <text evidence="2">The sequence shown here is derived from an EMBL/GenBank/DDBJ whole genome shotgun (WGS) entry which is preliminary data.</text>
</comment>
<evidence type="ECO:0000313" key="2">
    <source>
        <dbReference type="EMBL" id="OLP94447.1"/>
    </source>
</evidence>
<organism evidence="2 3">
    <name type="scientific">Symbiodinium microadriaticum</name>
    <name type="common">Dinoflagellate</name>
    <name type="synonym">Zooxanthella microadriatica</name>
    <dbReference type="NCBI Taxonomy" id="2951"/>
    <lineage>
        <taxon>Eukaryota</taxon>
        <taxon>Sar</taxon>
        <taxon>Alveolata</taxon>
        <taxon>Dinophyceae</taxon>
        <taxon>Suessiales</taxon>
        <taxon>Symbiodiniaceae</taxon>
        <taxon>Symbiodinium</taxon>
    </lineage>
</organism>
<reference evidence="2 3" key="1">
    <citation type="submission" date="2016-02" db="EMBL/GenBank/DDBJ databases">
        <title>Genome analysis of coral dinoflagellate symbionts highlights evolutionary adaptations to a symbiotic lifestyle.</title>
        <authorList>
            <person name="Aranda M."/>
            <person name="Li Y."/>
            <person name="Liew Y.J."/>
            <person name="Baumgarten S."/>
            <person name="Simakov O."/>
            <person name="Wilson M."/>
            <person name="Piel J."/>
            <person name="Ashoor H."/>
            <person name="Bougouffa S."/>
            <person name="Bajic V.B."/>
            <person name="Ryu T."/>
            <person name="Ravasi T."/>
            <person name="Bayer T."/>
            <person name="Micklem G."/>
            <person name="Kim H."/>
            <person name="Bhak J."/>
            <person name="Lajeunesse T.C."/>
            <person name="Voolstra C.R."/>
        </authorList>
    </citation>
    <scope>NUCLEOTIDE SEQUENCE [LARGE SCALE GENOMIC DNA]</scope>
    <source>
        <strain evidence="2 3">CCMP2467</strain>
    </source>
</reference>
<dbReference type="EMBL" id="LSRX01000541">
    <property type="protein sequence ID" value="OLP94447.1"/>
    <property type="molecule type" value="Genomic_DNA"/>
</dbReference>